<dbReference type="Proteomes" id="UP000638043">
    <property type="component" value="Unassembled WGS sequence"/>
</dbReference>
<gene>
    <name evidence="4" type="ORF">GCM10010910_22880</name>
</gene>
<dbReference type="PANTHER" id="PTHR10204">
    <property type="entry name" value="NAD P H OXIDOREDUCTASE-RELATED"/>
    <property type="match status" value="1"/>
</dbReference>
<keyword evidence="2" id="KW-0560">Oxidoreductase</keyword>
<accession>A0ABQ2N3M8</accession>
<evidence type="ECO:0000256" key="1">
    <source>
        <dbReference type="ARBA" id="ARBA00006252"/>
    </source>
</evidence>
<protein>
    <submittedName>
        <fullName evidence="4">Ribosyldihydronicotinamide dehydrogenase</fullName>
    </submittedName>
</protein>
<comment type="similarity">
    <text evidence="1">Belongs to the NAD(P)H dehydrogenase (quinone) family.</text>
</comment>
<dbReference type="Pfam" id="PF02525">
    <property type="entry name" value="Flavodoxin_2"/>
    <property type="match status" value="1"/>
</dbReference>
<evidence type="ECO:0000259" key="3">
    <source>
        <dbReference type="Pfam" id="PF02525"/>
    </source>
</evidence>
<sequence length="264" mass="29181">MTIDHLHTPGAALWVHAHPREGSLNDRLFREGVSALRETRDVATSDLYADGFDPALRASDLGALSGAPGGIAELLGDAYAQRQLPDDVRREQEKVAAAELLVFQFPLWWYGMPAMLKGWFDRVLTAGFAFGDMDPELGVPRRYGDGGLAGRRALIIVTAGEDEKSIGPRGISGDLDSLLFPLTHGTLWYVGIESYELHVIHDADNLGEEGVENEMQRLRTRLEHLDSETPRGFRKLSDGEYRGSRALRADLAAGRTDLHIHLRD</sequence>
<dbReference type="SUPFAM" id="SSF52218">
    <property type="entry name" value="Flavoproteins"/>
    <property type="match status" value="1"/>
</dbReference>
<keyword evidence="5" id="KW-1185">Reference proteome</keyword>
<dbReference type="InterPro" id="IPR029039">
    <property type="entry name" value="Flavoprotein-like_sf"/>
</dbReference>
<organism evidence="4 5">
    <name type="scientific">Microbacterium nanhaiense</name>
    <dbReference type="NCBI Taxonomy" id="1301026"/>
    <lineage>
        <taxon>Bacteria</taxon>
        <taxon>Bacillati</taxon>
        <taxon>Actinomycetota</taxon>
        <taxon>Actinomycetes</taxon>
        <taxon>Micrococcales</taxon>
        <taxon>Microbacteriaceae</taxon>
        <taxon>Microbacterium</taxon>
    </lineage>
</organism>
<dbReference type="InterPro" id="IPR003680">
    <property type="entry name" value="Flavodoxin_fold"/>
</dbReference>
<evidence type="ECO:0000313" key="4">
    <source>
        <dbReference type="EMBL" id="GGO65524.1"/>
    </source>
</evidence>
<evidence type="ECO:0000256" key="2">
    <source>
        <dbReference type="ARBA" id="ARBA00023002"/>
    </source>
</evidence>
<dbReference type="EMBL" id="BMMQ01000007">
    <property type="protein sequence ID" value="GGO65524.1"/>
    <property type="molecule type" value="Genomic_DNA"/>
</dbReference>
<proteinExistence type="inferred from homology"/>
<dbReference type="PANTHER" id="PTHR10204:SF34">
    <property type="entry name" value="NAD(P)H DEHYDROGENASE [QUINONE] 1 ISOFORM 1"/>
    <property type="match status" value="1"/>
</dbReference>
<dbReference type="InterPro" id="IPR051545">
    <property type="entry name" value="NAD(P)H_dehydrogenase_qn"/>
</dbReference>
<reference evidence="5" key="1">
    <citation type="journal article" date="2019" name="Int. J. Syst. Evol. Microbiol.">
        <title>The Global Catalogue of Microorganisms (GCM) 10K type strain sequencing project: providing services to taxonomists for standard genome sequencing and annotation.</title>
        <authorList>
            <consortium name="The Broad Institute Genomics Platform"/>
            <consortium name="The Broad Institute Genome Sequencing Center for Infectious Disease"/>
            <person name="Wu L."/>
            <person name="Ma J."/>
        </authorList>
    </citation>
    <scope>NUCLEOTIDE SEQUENCE [LARGE SCALE GENOMIC DNA]</scope>
    <source>
        <strain evidence="5">CGMCC 4.7181</strain>
    </source>
</reference>
<dbReference type="RefSeq" id="WP_188702008.1">
    <property type="nucleotide sequence ID" value="NZ_BMMQ01000007.1"/>
</dbReference>
<name>A0ABQ2N3M8_9MICO</name>
<evidence type="ECO:0000313" key="5">
    <source>
        <dbReference type="Proteomes" id="UP000638043"/>
    </source>
</evidence>
<comment type="caution">
    <text evidence="4">The sequence shown here is derived from an EMBL/GenBank/DDBJ whole genome shotgun (WGS) entry which is preliminary data.</text>
</comment>
<dbReference type="Gene3D" id="3.40.50.360">
    <property type="match status" value="1"/>
</dbReference>
<feature type="domain" description="Flavodoxin-like fold" evidence="3">
    <location>
        <begin position="13"/>
        <end position="221"/>
    </location>
</feature>